<dbReference type="Proteomes" id="UP000195437">
    <property type="component" value="Chromosome"/>
</dbReference>
<dbReference type="AlphaFoldDB" id="A0A1Y0INK6"/>
<dbReference type="KEGG" id="tum:CBW65_11850"/>
<protein>
    <submittedName>
        <fullName evidence="1">Uncharacterized protein</fullName>
    </submittedName>
</protein>
<sequence>MGRAYRRWKRRRRQQVRLLPHVPSDFLVPPPIPPGFGIVGEEYFEETQLITGQVFFDDPFYNVLSPPPFGPADPTFPQWQAVMAAAEARYAACPVGQETQECAIAREAYYEATRQYAYVLDNIYGLDRLQPDQPQQKNRT</sequence>
<gene>
    <name evidence="1" type="ORF">CBW65_11850</name>
</gene>
<dbReference type="OrthoDB" id="2382304at2"/>
<evidence type="ECO:0000313" key="2">
    <source>
        <dbReference type="Proteomes" id="UP000195437"/>
    </source>
</evidence>
<accession>A0A1Y0INK6</accession>
<proteinExistence type="predicted"/>
<reference evidence="2" key="1">
    <citation type="submission" date="2017-05" db="EMBL/GenBank/DDBJ databases">
        <authorList>
            <person name="Sung H."/>
        </authorList>
    </citation>
    <scope>NUCLEOTIDE SEQUENCE [LARGE SCALE GENOMIC DNA]</scope>
    <source>
        <strain evidence="2">AR23208</strain>
    </source>
</reference>
<evidence type="ECO:0000313" key="1">
    <source>
        <dbReference type="EMBL" id="ARU61629.1"/>
    </source>
</evidence>
<dbReference type="EMBL" id="CP021434">
    <property type="protein sequence ID" value="ARU61629.1"/>
    <property type="molecule type" value="Genomic_DNA"/>
</dbReference>
<name>A0A1Y0INK6_9BACL</name>
<dbReference type="RefSeq" id="WP_087457008.1">
    <property type="nucleotide sequence ID" value="NZ_CP021434.1"/>
</dbReference>
<organism evidence="1 2">
    <name type="scientific">Tumebacillus avium</name>
    <dbReference type="NCBI Taxonomy" id="1903704"/>
    <lineage>
        <taxon>Bacteria</taxon>
        <taxon>Bacillati</taxon>
        <taxon>Bacillota</taxon>
        <taxon>Bacilli</taxon>
        <taxon>Bacillales</taxon>
        <taxon>Alicyclobacillaceae</taxon>
        <taxon>Tumebacillus</taxon>
    </lineage>
</organism>
<keyword evidence="2" id="KW-1185">Reference proteome</keyword>